<keyword evidence="2" id="KW-0805">Transcription regulation</keyword>
<evidence type="ECO:0000313" key="7">
    <source>
        <dbReference type="Proteomes" id="UP000183371"/>
    </source>
</evidence>
<evidence type="ECO:0000256" key="4">
    <source>
        <dbReference type="ARBA" id="ARBA00023163"/>
    </source>
</evidence>
<dbReference type="FunFam" id="1.10.10.10:FF:000001">
    <property type="entry name" value="LysR family transcriptional regulator"/>
    <property type="match status" value="1"/>
</dbReference>
<dbReference type="Proteomes" id="UP000183371">
    <property type="component" value="Unassembled WGS sequence"/>
</dbReference>
<dbReference type="SUPFAM" id="SSF53850">
    <property type="entry name" value="Periplasmic binding protein-like II"/>
    <property type="match status" value="1"/>
</dbReference>
<dbReference type="Gene3D" id="3.40.190.290">
    <property type="match status" value="2"/>
</dbReference>
<dbReference type="GO" id="GO:0003677">
    <property type="term" value="F:DNA binding"/>
    <property type="evidence" value="ECO:0007669"/>
    <property type="project" value="UniProtKB-KW"/>
</dbReference>
<dbReference type="Pfam" id="PF03466">
    <property type="entry name" value="LysR_substrate"/>
    <property type="match status" value="1"/>
</dbReference>
<reference evidence="7" key="1">
    <citation type="submission" date="2016-10" db="EMBL/GenBank/DDBJ databases">
        <authorList>
            <person name="Varghese N."/>
            <person name="Submissions S."/>
        </authorList>
    </citation>
    <scope>NUCLEOTIDE SEQUENCE [LARGE SCALE GENOMIC DNA]</scope>
    <source>
        <strain evidence="7">DSM 17465</strain>
    </source>
</reference>
<proteinExistence type="inferred from homology"/>
<keyword evidence="7" id="KW-1185">Reference proteome</keyword>
<dbReference type="SUPFAM" id="SSF46785">
    <property type="entry name" value="Winged helix' DNA-binding domain"/>
    <property type="match status" value="1"/>
</dbReference>
<feature type="domain" description="HTH lysR-type" evidence="5">
    <location>
        <begin position="20"/>
        <end position="77"/>
    </location>
</feature>
<dbReference type="PANTHER" id="PTHR30537:SF5">
    <property type="entry name" value="HTH-TYPE TRANSCRIPTIONAL ACTIVATOR TTDR-RELATED"/>
    <property type="match status" value="1"/>
</dbReference>
<evidence type="ECO:0000256" key="2">
    <source>
        <dbReference type="ARBA" id="ARBA00023015"/>
    </source>
</evidence>
<dbReference type="InterPro" id="IPR000847">
    <property type="entry name" value="LysR_HTH_N"/>
</dbReference>
<protein>
    <submittedName>
        <fullName evidence="6">DNA-binding transcriptional regulator, LysR family</fullName>
    </submittedName>
</protein>
<dbReference type="InterPro" id="IPR036390">
    <property type="entry name" value="WH_DNA-bd_sf"/>
</dbReference>
<sequence length="299" mass="33901">MRLEYSDNIAYIIRFSCIMTNITQLQTFVEVARLNSFAEAAEQLHVPRSTVTARVQALEERLGVQLLHRTTRRVSLTLEGERFMQQCEPALEALQQAESDLLEKDELSGNIRISVPTDYPAHTLEHLLSSFTEKHPKVSFYVDMSDNPVDLVAEHFDLAIRARKPGEDALIAQRYTYDHVGLFCRKPQKTITAKNINTFALLDPGGFLAEYSAGKTPDHLIETTNFRLTKQLALSRDCIVVLPLSLCEQEVEQGLLHVLKTTLEVPQVPLYIVTPARKHRPKRTRAFIQHIIETAKAGQ</sequence>
<dbReference type="EMBL" id="FPBD01000008">
    <property type="protein sequence ID" value="SFU10261.1"/>
    <property type="molecule type" value="Genomic_DNA"/>
</dbReference>
<dbReference type="AlphaFoldDB" id="A0A1I7DEV2"/>
<dbReference type="GO" id="GO:0003700">
    <property type="term" value="F:DNA-binding transcription factor activity"/>
    <property type="evidence" value="ECO:0007669"/>
    <property type="project" value="InterPro"/>
</dbReference>
<evidence type="ECO:0000259" key="5">
    <source>
        <dbReference type="PROSITE" id="PS50931"/>
    </source>
</evidence>
<dbReference type="InterPro" id="IPR058163">
    <property type="entry name" value="LysR-type_TF_proteobact-type"/>
</dbReference>
<dbReference type="PRINTS" id="PR00039">
    <property type="entry name" value="HTHLYSR"/>
</dbReference>
<keyword evidence="4" id="KW-0804">Transcription</keyword>
<evidence type="ECO:0000256" key="3">
    <source>
        <dbReference type="ARBA" id="ARBA00023125"/>
    </source>
</evidence>
<evidence type="ECO:0000256" key="1">
    <source>
        <dbReference type="ARBA" id="ARBA00009437"/>
    </source>
</evidence>
<accession>A0A1I7DEV2</accession>
<dbReference type="Pfam" id="PF00126">
    <property type="entry name" value="HTH_1"/>
    <property type="match status" value="1"/>
</dbReference>
<dbReference type="InterPro" id="IPR036388">
    <property type="entry name" value="WH-like_DNA-bd_sf"/>
</dbReference>
<dbReference type="PROSITE" id="PS50931">
    <property type="entry name" value="HTH_LYSR"/>
    <property type="match status" value="1"/>
</dbReference>
<dbReference type="InterPro" id="IPR005119">
    <property type="entry name" value="LysR_subst-bd"/>
</dbReference>
<dbReference type="Gene3D" id="1.10.10.10">
    <property type="entry name" value="Winged helix-like DNA-binding domain superfamily/Winged helix DNA-binding domain"/>
    <property type="match status" value="1"/>
</dbReference>
<evidence type="ECO:0000313" key="6">
    <source>
        <dbReference type="EMBL" id="SFU10261.1"/>
    </source>
</evidence>
<organism evidence="6 7">
    <name type="scientific">Pseudovibrio denitrificans</name>
    <dbReference type="NCBI Taxonomy" id="258256"/>
    <lineage>
        <taxon>Bacteria</taxon>
        <taxon>Pseudomonadati</taxon>
        <taxon>Pseudomonadota</taxon>
        <taxon>Alphaproteobacteria</taxon>
        <taxon>Hyphomicrobiales</taxon>
        <taxon>Stappiaceae</taxon>
        <taxon>Pseudovibrio</taxon>
    </lineage>
</organism>
<comment type="similarity">
    <text evidence="1">Belongs to the LysR transcriptional regulatory family.</text>
</comment>
<name>A0A1I7DEV2_9HYPH</name>
<keyword evidence="3 6" id="KW-0238">DNA-binding</keyword>
<gene>
    <name evidence="6" type="ORF">SAMN05444141_108265</name>
</gene>
<dbReference type="PANTHER" id="PTHR30537">
    <property type="entry name" value="HTH-TYPE TRANSCRIPTIONAL REGULATOR"/>
    <property type="match status" value="1"/>
</dbReference>